<evidence type="ECO:0000313" key="4">
    <source>
        <dbReference type="Proteomes" id="UP000263040"/>
    </source>
</evidence>
<dbReference type="EMBL" id="CP032100">
    <property type="protein sequence ID" value="AXX89203.1"/>
    <property type="molecule type" value="Genomic_DNA"/>
</dbReference>
<accession>A0AAD0WQ99</accession>
<evidence type="ECO:0000313" key="3">
    <source>
        <dbReference type="EMBL" id="AXX89203.1"/>
    </source>
</evidence>
<dbReference type="Pfam" id="PF02657">
    <property type="entry name" value="SufE"/>
    <property type="match status" value="1"/>
</dbReference>
<feature type="domain" description="Fe-S metabolism associated" evidence="2">
    <location>
        <begin position="13"/>
        <end position="131"/>
    </location>
</feature>
<dbReference type="PANTHER" id="PTHR43597:SF5">
    <property type="entry name" value="SUFE-LIKE PROTEIN 2, CHLOROPLASTIC"/>
    <property type="match status" value="1"/>
</dbReference>
<gene>
    <name evidence="3" type="primary">sufE</name>
    <name evidence="3" type="ORF">ASUIS_0707</name>
</gene>
<protein>
    <submittedName>
        <fullName evidence="3">Sulfur acceptor/SufS accessory protein</fullName>
    </submittedName>
</protein>
<sequence length="136" mass="15806">MNTIEQRVNEIKEDLDFFEDELSKYEYIIDLGKKLEEFKEIDKIPENIVHGCTSQVWLTHEIKDGKMFFYGTSDAIIVKGLVFMILKIFSNSTIQELKDIDMDIVHELKLSEVITPNRQSGVIGMMKKIKEYALNA</sequence>
<evidence type="ECO:0000256" key="1">
    <source>
        <dbReference type="ARBA" id="ARBA00010282"/>
    </source>
</evidence>
<comment type="similarity">
    <text evidence="1">Belongs to the SufE family.</text>
</comment>
<dbReference type="Proteomes" id="UP000263040">
    <property type="component" value="Chromosome"/>
</dbReference>
<dbReference type="SUPFAM" id="SSF82649">
    <property type="entry name" value="SufE/NifU"/>
    <property type="match status" value="1"/>
</dbReference>
<dbReference type="PANTHER" id="PTHR43597">
    <property type="entry name" value="SULFUR ACCEPTOR PROTEIN CSDE"/>
    <property type="match status" value="1"/>
</dbReference>
<dbReference type="InterPro" id="IPR003808">
    <property type="entry name" value="Fe-S_metab-assoc_dom"/>
</dbReference>
<dbReference type="AlphaFoldDB" id="A0AAD0WQ99"/>
<organism evidence="3 4">
    <name type="scientific">Arcobacter suis CECT 7833</name>
    <dbReference type="NCBI Taxonomy" id="663365"/>
    <lineage>
        <taxon>Bacteria</taxon>
        <taxon>Pseudomonadati</taxon>
        <taxon>Campylobacterota</taxon>
        <taxon>Epsilonproteobacteria</taxon>
        <taxon>Campylobacterales</taxon>
        <taxon>Arcobacteraceae</taxon>
        <taxon>Arcobacter</taxon>
    </lineage>
</organism>
<evidence type="ECO:0000259" key="2">
    <source>
        <dbReference type="Pfam" id="PF02657"/>
    </source>
</evidence>
<proteinExistence type="inferred from homology"/>
<dbReference type="KEGG" id="asui:ASUIS_0707"/>
<name>A0AAD0WQ99_9BACT</name>
<keyword evidence="4" id="KW-1185">Reference proteome</keyword>
<dbReference type="RefSeq" id="WP_118885757.1">
    <property type="nucleotide sequence ID" value="NZ_CP032100.1"/>
</dbReference>
<reference evidence="3 4" key="1">
    <citation type="submission" date="2018-08" db="EMBL/GenBank/DDBJ databases">
        <title>Complete genome of the Arcobacter suis type strain LMG 26152.</title>
        <authorList>
            <person name="Miller W.G."/>
            <person name="Yee E."/>
            <person name="Bono J.L."/>
        </authorList>
    </citation>
    <scope>NUCLEOTIDE SEQUENCE [LARGE SCALE GENOMIC DNA]</scope>
    <source>
        <strain evidence="3 4">CECT 7833</strain>
    </source>
</reference>
<dbReference type="Gene3D" id="3.90.1010.10">
    <property type="match status" value="1"/>
</dbReference>